<evidence type="ECO:0000256" key="1">
    <source>
        <dbReference type="SAM" id="Phobius"/>
    </source>
</evidence>
<keyword evidence="1" id="KW-0812">Transmembrane</keyword>
<dbReference type="PANTHER" id="PTHR23028:SF53">
    <property type="entry name" value="ACYL_TRANSF_3 DOMAIN-CONTAINING PROTEIN"/>
    <property type="match status" value="1"/>
</dbReference>
<dbReference type="PANTHER" id="PTHR23028">
    <property type="entry name" value="ACETYLTRANSFERASE"/>
    <property type="match status" value="1"/>
</dbReference>
<keyword evidence="1" id="KW-0472">Membrane</keyword>
<accession>A0ABX8UNG0</accession>
<sequence length="381" mass="42230">MKEPSSHRQHYHQLDALRGVAALSVVVSHFALVGPLEWASQSPFRVNSLGHQAVILFFILSGFVLTLQLRSSRSISYRDFLVKRICRIYLPYLVVLVATFSIVNAIDVKPIKWLGGWGNEVWSGPFTGTEIADHLLFIGKYRAGQMIPVIWTLIYELRISIVMPLVVAWVARVSARTSITVALCVSIVSFVLIYLEGDDPQGANFGGDWPMTLHYLGMFVVGAVLAVHRAAWRQWLMKTGGLRPVMVVSLLLYFLSRAALSMKLGPAGPFLYDWLVAAGSAGLICSSLVSARFASILEKRPFAFLGQISYSLYLTHTIVLLTVIHLMPSAGTMWRAILTAAVLEIPVATAMYLLIERRTIMLGQFLTARRSSSAARANQTY</sequence>
<feature type="transmembrane region" description="Helical" evidence="1">
    <location>
        <begin position="149"/>
        <end position="171"/>
    </location>
</feature>
<feature type="transmembrane region" description="Helical" evidence="1">
    <location>
        <begin position="215"/>
        <end position="232"/>
    </location>
</feature>
<feature type="transmembrane region" description="Helical" evidence="1">
    <location>
        <begin position="88"/>
        <end position="106"/>
    </location>
</feature>
<evidence type="ECO:0000313" key="4">
    <source>
        <dbReference type="Proteomes" id="UP000826462"/>
    </source>
</evidence>
<feature type="transmembrane region" description="Helical" evidence="1">
    <location>
        <begin position="302"/>
        <end position="327"/>
    </location>
</feature>
<keyword evidence="3" id="KW-0808">Transferase</keyword>
<feature type="transmembrane region" description="Helical" evidence="1">
    <location>
        <begin position="16"/>
        <end position="36"/>
    </location>
</feature>
<keyword evidence="3" id="KW-0012">Acyltransferase</keyword>
<dbReference type="InterPro" id="IPR002656">
    <property type="entry name" value="Acyl_transf_3_dom"/>
</dbReference>
<organism evidence="3 4">
    <name type="scientific">Paraburkholderia edwinii</name>
    <dbReference type="NCBI Taxonomy" id="2861782"/>
    <lineage>
        <taxon>Bacteria</taxon>
        <taxon>Pseudomonadati</taxon>
        <taxon>Pseudomonadota</taxon>
        <taxon>Betaproteobacteria</taxon>
        <taxon>Burkholderiales</taxon>
        <taxon>Burkholderiaceae</taxon>
        <taxon>Paraburkholderia</taxon>
    </lineage>
</organism>
<evidence type="ECO:0000313" key="3">
    <source>
        <dbReference type="EMBL" id="QYD69862.1"/>
    </source>
</evidence>
<dbReference type="EMBL" id="CP080095">
    <property type="protein sequence ID" value="QYD69862.1"/>
    <property type="molecule type" value="Genomic_DNA"/>
</dbReference>
<dbReference type="Pfam" id="PF01757">
    <property type="entry name" value="Acyl_transf_3"/>
    <property type="match status" value="1"/>
</dbReference>
<feature type="transmembrane region" description="Helical" evidence="1">
    <location>
        <begin position="244"/>
        <end position="262"/>
    </location>
</feature>
<dbReference type="RefSeq" id="WP_219799199.1">
    <property type="nucleotide sequence ID" value="NZ_CP080095.1"/>
</dbReference>
<feature type="transmembrane region" description="Helical" evidence="1">
    <location>
        <begin position="48"/>
        <end position="67"/>
    </location>
</feature>
<feature type="domain" description="Acyltransferase 3" evidence="2">
    <location>
        <begin position="12"/>
        <end position="343"/>
    </location>
</feature>
<evidence type="ECO:0000259" key="2">
    <source>
        <dbReference type="Pfam" id="PF01757"/>
    </source>
</evidence>
<keyword evidence="4" id="KW-1185">Reference proteome</keyword>
<dbReference type="Proteomes" id="UP000826462">
    <property type="component" value="Chromosome 1"/>
</dbReference>
<feature type="transmembrane region" description="Helical" evidence="1">
    <location>
        <begin position="274"/>
        <end position="295"/>
    </location>
</feature>
<dbReference type="InterPro" id="IPR050879">
    <property type="entry name" value="Acyltransferase_3"/>
</dbReference>
<proteinExistence type="predicted"/>
<protein>
    <submittedName>
        <fullName evidence="3">Acyltransferase</fullName>
    </submittedName>
</protein>
<keyword evidence="1" id="KW-1133">Transmembrane helix</keyword>
<feature type="transmembrane region" description="Helical" evidence="1">
    <location>
        <begin position="333"/>
        <end position="355"/>
    </location>
</feature>
<feature type="transmembrane region" description="Helical" evidence="1">
    <location>
        <begin position="178"/>
        <end position="195"/>
    </location>
</feature>
<reference evidence="3 4" key="1">
    <citation type="submission" date="2021-07" db="EMBL/GenBank/DDBJ databases">
        <title>Paraburkholderia edwinii protects Aspergillus sp. from phenazines by acting as a toxin sponge.</title>
        <authorList>
            <person name="Dahlstrom K.M."/>
            <person name="Newman D.K."/>
        </authorList>
    </citation>
    <scope>NUCLEOTIDE SEQUENCE [LARGE SCALE GENOMIC DNA]</scope>
    <source>
        <strain evidence="3 4">Pe01</strain>
    </source>
</reference>
<name>A0ABX8UNG0_9BURK</name>
<gene>
    <name evidence="3" type="ORF">KZJ38_05815</name>
</gene>
<dbReference type="GO" id="GO:0016746">
    <property type="term" value="F:acyltransferase activity"/>
    <property type="evidence" value="ECO:0007669"/>
    <property type="project" value="UniProtKB-KW"/>
</dbReference>